<name>A0A9W4DZ65_9ACTN</name>
<accession>A0A9W4DZ65</accession>
<sequence length="104" mass="10704">MTGVLAPLLSGFDVMRQVCPAIPLYAEGFGGVGCGYRPAGPPPPPRPPPRPRRVARRRHRNRLGTCSRTPSGRPPACSASARTPPAGGPTPAGSRPTATTRAAG</sequence>
<evidence type="ECO:0000256" key="1">
    <source>
        <dbReference type="SAM" id="MobiDB-lite"/>
    </source>
</evidence>
<evidence type="ECO:0000313" key="2">
    <source>
        <dbReference type="EMBL" id="CAG6399233.1"/>
    </source>
</evidence>
<comment type="caution">
    <text evidence="2">The sequence shown here is derived from an EMBL/GenBank/DDBJ whole genome shotgun (WGS) entry which is preliminary data.</text>
</comment>
<organism evidence="2 3">
    <name type="scientific">Actinacidiphila cocklensis</name>
    <dbReference type="NCBI Taxonomy" id="887465"/>
    <lineage>
        <taxon>Bacteria</taxon>
        <taxon>Bacillati</taxon>
        <taxon>Actinomycetota</taxon>
        <taxon>Actinomycetes</taxon>
        <taxon>Kitasatosporales</taxon>
        <taxon>Streptomycetaceae</taxon>
        <taxon>Actinacidiphila</taxon>
    </lineage>
</organism>
<reference evidence="2" key="1">
    <citation type="submission" date="2021-05" db="EMBL/GenBank/DDBJ databases">
        <authorList>
            <person name="Arsene-Ploetze F."/>
        </authorList>
    </citation>
    <scope>NUCLEOTIDE SEQUENCE</scope>
    <source>
        <strain evidence="2">DSM 42138</strain>
    </source>
</reference>
<dbReference type="EMBL" id="CAJSLV010000123">
    <property type="protein sequence ID" value="CAG6399233.1"/>
    <property type="molecule type" value="Genomic_DNA"/>
</dbReference>
<feature type="region of interest" description="Disordered" evidence="1">
    <location>
        <begin position="33"/>
        <end position="104"/>
    </location>
</feature>
<dbReference type="AlphaFoldDB" id="A0A9W4DZ65"/>
<keyword evidence="3" id="KW-1185">Reference proteome</keyword>
<gene>
    <name evidence="2" type="ORF">SCOCK_880014</name>
</gene>
<feature type="compositionally biased region" description="Basic residues" evidence="1">
    <location>
        <begin position="49"/>
        <end position="62"/>
    </location>
</feature>
<dbReference type="Proteomes" id="UP001152519">
    <property type="component" value="Unassembled WGS sequence"/>
</dbReference>
<feature type="compositionally biased region" description="Low complexity" evidence="1">
    <location>
        <begin position="78"/>
        <end position="104"/>
    </location>
</feature>
<evidence type="ECO:0000313" key="3">
    <source>
        <dbReference type="Proteomes" id="UP001152519"/>
    </source>
</evidence>
<proteinExistence type="predicted"/>
<feature type="compositionally biased region" description="Pro residues" evidence="1">
    <location>
        <begin position="39"/>
        <end position="48"/>
    </location>
</feature>
<protein>
    <submittedName>
        <fullName evidence="2">Uncharacterized protein</fullName>
    </submittedName>
</protein>